<gene>
    <name evidence="2" type="ORF">ABID41_003671</name>
</gene>
<keyword evidence="1" id="KW-0812">Transmembrane</keyword>
<keyword evidence="1" id="KW-1133">Transmembrane helix</keyword>
<organism evidence="2 3">
    <name type="scientific">Phenylobacterium koreense</name>
    <dbReference type="NCBI Taxonomy" id="266125"/>
    <lineage>
        <taxon>Bacteria</taxon>
        <taxon>Pseudomonadati</taxon>
        <taxon>Pseudomonadota</taxon>
        <taxon>Alphaproteobacteria</taxon>
        <taxon>Caulobacterales</taxon>
        <taxon>Caulobacteraceae</taxon>
        <taxon>Phenylobacterium</taxon>
    </lineage>
</organism>
<keyword evidence="3" id="KW-1185">Reference proteome</keyword>
<reference evidence="2 3" key="1">
    <citation type="submission" date="2024-06" db="EMBL/GenBank/DDBJ databases">
        <title>Genomic Encyclopedia of Type Strains, Phase IV (KMG-IV): sequencing the most valuable type-strain genomes for metagenomic binning, comparative biology and taxonomic classification.</title>
        <authorList>
            <person name="Goeker M."/>
        </authorList>
    </citation>
    <scope>NUCLEOTIDE SEQUENCE [LARGE SCALE GENOMIC DNA]</scope>
    <source>
        <strain evidence="2 3">DSM 17809</strain>
    </source>
</reference>
<feature type="transmembrane region" description="Helical" evidence="1">
    <location>
        <begin position="94"/>
        <end position="116"/>
    </location>
</feature>
<accession>A0ABV2ENC7</accession>
<sequence length="126" mass="13697">MREASQVGDALTLNRLKIMGPSAAAALLRVRQAAGMTGLEAQLLANWLASDPANALAWQAVDAAWSDFDTVDDDELLCALREDARRTFERPQRLWGAAVLAATVVAAVVVGLVVRWSSREARQPRR</sequence>
<proteinExistence type="predicted"/>
<name>A0ABV2ENC7_9CAUL</name>
<keyword evidence="1" id="KW-0472">Membrane</keyword>
<evidence type="ECO:0000256" key="1">
    <source>
        <dbReference type="SAM" id="Phobius"/>
    </source>
</evidence>
<protein>
    <submittedName>
        <fullName evidence="2">Ferric-dicitrate binding protein FerR (Iron transport regulator)</fullName>
    </submittedName>
</protein>
<dbReference type="EMBL" id="JBEPLU010000003">
    <property type="protein sequence ID" value="MET3528532.1"/>
    <property type="molecule type" value="Genomic_DNA"/>
</dbReference>
<dbReference type="Proteomes" id="UP001549110">
    <property type="component" value="Unassembled WGS sequence"/>
</dbReference>
<evidence type="ECO:0000313" key="2">
    <source>
        <dbReference type="EMBL" id="MET3528532.1"/>
    </source>
</evidence>
<comment type="caution">
    <text evidence="2">The sequence shown here is derived from an EMBL/GenBank/DDBJ whole genome shotgun (WGS) entry which is preliminary data.</text>
</comment>
<evidence type="ECO:0000313" key="3">
    <source>
        <dbReference type="Proteomes" id="UP001549110"/>
    </source>
</evidence>